<evidence type="ECO:0000256" key="9">
    <source>
        <dbReference type="ARBA" id="ARBA00048173"/>
    </source>
</evidence>
<dbReference type="InterPro" id="IPR051083">
    <property type="entry name" value="GrpII_Intron_Splice-Mob/Def"/>
</dbReference>
<organism evidence="11 12">
    <name type="scientific">Ruegeria pomeroyi</name>
    <dbReference type="NCBI Taxonomy" id="89184"/>
    <lineage>
        <taxon>Bacteria</taxon>
        <taxon>Pseudomonadati</taxon>
        <taxon>Pseudomonadota</taxon>
        <taxon>Alphaproteobacteria</taxon>
        <taxon>Rhodobacterales</taxon>
        <taxon>Roseobacteraceae</taxon>
        <taxon>Ruegeria</taxon>
    </lineage>
</organism>
<dbReference type="CDD" id="cd03487">
    <property type="entry name" value="RT_Bac_retron_II"/>
    <property type="match status" value="1"/>
</dbReference>
<keyword evidence="4" id="KW-0479">Metal-binding</keyword>
<evidence type="ECO:0000256" key="5">
    <source>
        <dbReference type="ARBA" id="ARBA00022842"/>
    </source>
</evidence>
<comment type="catalytic activity">
    <reaction evidence="9">
        <text>DNA(n) + a 2'-deoxyribonucleoside 5'-triphosphate = DNA(n+1) + diphosphate</text>
        <dbReference type="Rhea" id="RHEA:22508"/>
        <dbReference type="Rhea" id="RHEA-COMP:17339"/>
        <dbReference type="Rhea" id="RHEA-COMP:17340"/>
        <dbReference type="ChEBI" id="CHEBI:33019"/>
        <dbReference type="ChEBI" id="CHEBI:61560"/>
        <dbReference type="ChEBI" id="CHEBI:173112"/>
        <dbReference type="EC" id="2.7.7.49"/>
    </reaction>
</comment>
<reference evidence="11 12" key="1">
    <citation type="journal article" date="2020" name="Proc. Natl. Acad. Sci. U.S.A.">
        <title>Ecological drivers of bacterial community assembly in synthetic phycospheres.</title>
        <authorList>
            <person name="Fu H."/>
            <person name="Uchimiya M."/>
            <person name="Gore J."/>
            <person name="Moran M.A."/>
        </authorList>
    </citation>
    <scope>NUCLEOTIDE SEQUENCE [LARGE SCALE GENOMIC DNA]</scope>
    <source>
        <strain evidence="11">HF-Din03</strain>
    </source>
</reference>
<dbReference type="GO" id="GO:0046872">
    <property type="term" value="F:metal ion binding"/>
    <property type="evidence" value="ECO:0007669"/>
    <property type="project" value="UniProtKB-KW"/>
</dbReference>
<dbReference type="AlphaFoldDB" id="A0A850LI98"/>
<dbReference type="SMR" id="A0A850LI98"/>
<evidence type="ECO:0000256" key="7">
    <source>
        <dbReference type="ARBA" id="ARBA00023118"/>
    </source>
</evidence>
<dbReference type="Proteomes" id="UP000565723">
    <property type="component" value="Unassembled WGS sequence"/>
</dbReference>
<dbReference type="Pfam" id="PF00078">
    <property type="entry name" value="RVT_1"/>
    <property type="match status" value="1"/>
</dbReference>
<evidence type="ECO:0000313" key="11">
    <source>
        <dbReference type="EMBL" id="NVK97499.1"/>
    </source>
</evidence>
<evidence type="ECO:0000313" key="12">
    <source>
        <dbReference type="Proteomes" id="UP000565723"/>
    </source>
</evidence>
<dbReference type="SUPFAM" id="SSF56672">
    <property type="entry name" value="DNA/RNA polymerases"/>
    <property type="match status" value="1"/>
</dbReference>
<protein>
    <recommendedName>
        <fullName evidence="1">RNA-directed DNA polymerase</fullName>
        <ecNumber evidence="1">2.7.7.49</ecNumber>
    </recommendedName>
</protein>
<dbReference type="InterPro" id="IPR000477">
    <property type="entry name" value="RT_dom"/>
</dbReference>
<gene>
    <name evidence="11" type="ORF">HW564_11255</name>
</gene>
<keyword evidence="2" id="KW-0808">Transferase</keyword>
<evidence type="ECO:0000256" key="1">
    <source>
        <dbReference type="ARBA" id="ARBA00012493"/>
    </source>
</evidence>
<keyword evidence="7" id="KW-0051">Antiviral defense</keyword>
<comment type="similarity">
    <text evidence="8">Belongs to the bacterial reverse transcriptase family.</text>
</comment>
<evidence type="ECO:0000256" key="3">
    <source>
        <dbReference type="ARBA" id="ARBA00022695"/>
    </source>
</evidence>
<comment type="caution">
    <text evidence="11">The sequence shown here is derived from an EMBL/GenBank/DDBJ whole genome shotgun (WGS) entry which is preliminary data.</text>
</comment>
<proteinExistence type="inferred from homology"/>
<evidence type="ECO:0000259" key="10">
    <source>
        <dbReference type="Pfam" id="PF00078"/>
    </source>
</evidence>
<evidence type="ECO:0000256" key="8">
    <source>
        <dbReference type="ARBA" id="ARBA00034120"/>
    </source>
</evidence>
<dbReference type="OMA" id="CAFRLDL"/>
<keyword evidence="5" id="KW-0460">Magnesium</keyword>
<accession>A0A850LI98</accession>
<dbReference type="GO" id="GO:0003723">
    <property type="term" value="F:RNA binding"/>
    <property type="evidence" value="ECO:0007669"/>
    <property type="project" value="InterPro"/>
</dbReference>
<dbReference type="InterPro" id="IPR043502">
    <property type="entry name" value="DNA/RNA_pol_sf"/>
</dbReference>
<sequence length="322" mass="35972">MRLPHQLTGSRFFSFSDEGEFLKSVSAVVDEEEFVRIGSLVQAGLMPITSKEVLATMLGVNPGIIWSLENKPERYYRRFKIPKGKGEREIVAPKVGLKVIQKWFSVQLQDCARIDDHVFGFVPGRSHIDAASVHTNANWVYSIDLTNFFPSTPINWVASSLINIGYDADSADRISKLCCYRGALAQGSPASPVLSNISMRGIDAALGALAAEMDVRVTRYADDITFSAAGEFPQVLPERLESLFSQTPWKISQEKTYFSEAPVRLKVHGLVVNGNTVKLTKGYRNKLRAYRHVLQTNRCRQEDLARLSGHVRYASQVSSRDD</sequence>
<dbReference type="InterPro" id="IPR000123">
    <property type="entry name" value="Reverse_transcriptase_msDNA"/>
</dbReference>
<keyword evidence="3" id="KW-0548">Nucleotidyltransferase</keyword>
<evidence type="ECO:0000256" key="4">
    <source>
        <dbReference type="ARBA" id="ARBA00022723"/>
    </source>
</evidence>
<dbReference type="GO" id="GO:0003964">
    <property type="term" value="F:RNA-directed DNA polymerase activity"/>
    <property type="evidence" value="ECO:0007669"/>
    <property type="project" value="UniProtKB-KW"/>
</dbReference>
<feature type="domain" description="Reverse transcriptase" evidence="10">
    <location>
        <begin position="82"/>
        <end position="260"/>
    </location>
</feature>
<keyword evidence="6 11" id="KW-0695">RNA-directed DNA polymerase</keyword>
<dbReference type="PANTHER" id="PTHR34047">
    <property type="entry name" value="NUCLEAR INTRON MATURASE 1, MITOCHONDRIAL-RELATED"/>
    <property type="match status" value="1"/>
</dbReference>
<evidence type="ECO:0000256" key="6">
    <source>
        <dbReference type="ARBA" id="ARBA00022918"/>
    </source>
</evidence>
<evidence type="ECO:0000256" key="2">
    <source>
        <dbReference type="ARBA" id="ARBA00022679"/>
    </source>
</evidence>
<dbReference type="EMBL" id="JABXIY010000028">
    <property type="protein sequence ID" value="NVK97499.1"/>
    <property type="molecule type" value="Genomic_DNA"/>
</dbReference>
<dbReference type="PRINTS" id="PR00866">
    <property type="entry name" value="RNADNAPOLMS"/>
</dbReference>
<dbReference type="GO" id="GO:0051607">
    <property type="term" value="P:defense response to virus"/>
    <property type="evidence" value="ECO:0007669"/>
    <property type="project" value="UniProtKB-KW"/>
</dbReference>
<name>A0A850LI98_9RHOB</name>
<dbReference type="EC" id="2.7.7.49" evidence="1"/>